<reference evidence="2" key="1">
    <citation type="submission" date="2021-02" db="EMBL/GenBank/DDBJ databases">
        <authorList>
            <person name="Nowell W R."/>
        </authorList>
    </citation>
    <scope>NUCLEOTIDE SEQUENCE</scope>
</reference>
<keyword evidence="1" id="KW-0732">Signal</keyword>
<proteinExistence type="predicted"/>
<dbReference type="AlphaFoldDB" id="A0A814NTD2"/>
<dbReference type="Proteomes" id="UP000663854">
    <property type="component" value="Unassembled WGS sequence"/>
</dbReference>
<feature type="chain" id="PRO_5036225446" evidence="1">
    <location>
        <begin position="20"/>
        <end position="679"/>
    </location>
</feature>
<comment type="caution">
    <text evidence="2">The sequence shown here is derived from an EMBL/GenBank/DDBJ whole genome shotgun (WGS) entry which is preliminary data.</text>
</comment>
<dbReference type="EMBL" id="CAJNOH010000654">
    <property type="protein sequence ID" value="CAF1097128.1"/>
    <property type="molecule type" value="Genomic_DNA"/>
</dbReference>
<organism evidence="2 4">
    <name type="scientific">Rotaria sordida</name>
    <dbReference type="NCBI Taxonomy" id="392033"/>
    <lineage>
        <taxon>Eukaryota</taxon>
        <taxon>Metazoa</taxon>
        <taxon>Spiralia</taxon>
        <taxon>Gnathifera</taxon>
        <taxon>Rotifera</taxon>
        <taxon>Eurotatoria</taxon>
        <taxon>Bdelloidea</taxon>
        <taxon>Philodinida</taxon>
        <taxon>Philodinidae</taxon>
        <taxon>Rotaria</taxon>
    </lineage>
</organism>
<evidence type="ECO:0000313" key="4">
    <source>
        <dbReference type="Proteomes" id="UP000663854"/>
    </source>
</evidence>
<gene>
    <name evidence="3" type="ORF">JXQ802_LOCUS36880</name>
    <name evidence="2" type="ORF">PYM288_LOCUS19479</name>
</gene>
<dbReference type="EMBL" id="CAJNOL010001930">
    <property type="protein sequence ID" value="CAF1439011.1"/>
    <property type="molecule type" value="Genomic_DNA"/>
</dbReference>
<keyword evidence="5" id="KW-1185">Reference proteome</keyword>
<evidence type="ECO:0000313" key="3">
    <source>
        <dbReference type="EMBL" id="CAF1439011.1"/>
    </source>
</evidence>
<accession>A0A814NTD2</accession>
<evidence type="ECO:0000313" key="5">
    <source>
        <dbReference type="Proteomes" id="UP000663870"/>
    </source>
</evidence>
<feature type="signal peptide" evidence="1">
    <location>
        <begin position="1"/>
        <end position="19"/>
    </location>
</feature>
<dbReference type="Proteomes" id="UP000663870">
    <property type="component" value="Unassembled WGS sequence"/>
</dbReference>
<evidence type="ECO:0000313" key="2">
    <source>
        <dbReference type="EMBL" id="CAF1097128.1"/>
    </source>
</evidence>
<evidence type="ECO:0000256" key="1">
    <source>
        <dbReference type="SAM" id="SignalP"/>
    </source>
</evidence>
<protein>
    <submittedName>
        <fullName evidence="2">Uncharacterized protein</fullName>
    </submittedName>
</protein>
<sequence length="679" mass="75454">MNRTAILLIFCNMLIPCIAFSASSVIRINGRSLDTSAALRQAVNILNVAEPANWANYMDPVSTTGSVGQANVGTGTLATAMASWSIPDQFREKAVQSVNLLVIAATEGSYTAQAFVFDTQTGASLSTLLVVTQKLDSPSDPNSPVSVSYVTINSNAAIKQQYTSYTVRDCHTCPKCLWTSDCCCHDETKTSPRGITPDELNIINQKMKADQFAWFNQQTLNKAIKKRDLFQYNSNNQIISLTEAIDKFLSSNVVKAEILTSYNDSILSTLQSHITSLKLSSQSLKMTKLASQNLRLVLSTLAKDYEFEDLYDNALFMEQLKTGRFSYENLFTSSTDVYNPSVAIKYVWLIGQTVDNSTYSINFLFINITSQQLINRLLSNNTNANESDYTVDYNKKLKVVRTSILNDYGEFLNEDLLTLITPWQLKTTKIALNILRFVAASTIIPQKNRMLSYFNPKTISPSELNDNNIYASQPRVLSEKILALSKAVSAAANAWKDVVTAFKSSSSTTITRIVRFGFTYFSQKSTVLKAIDIPADKATDFINAVIIDYNLPSKGSFMLGLTYSDDFAWDRIDYLYSPSNNGNYRSLTLFKNGDSLTNTASFFIVDINADWQLAPDLLLIQTSKSYLGGLWESNKQSIQEVPHVLTLDEAVKLQQFFMLVAMGNLASTIGANVTLPQLD</sequence>
<name>A0A814NTD2_9BILA</name>